<evidence type="ECO:0000256" key="1">
    <source>
        <dbReference type="ARBA" id="ARBA00004370"/>
    </source>
</evidence>
<dbReference type="PANTHER" id="PTHR31113:SF3">
    <property type="entry name" value="UPF0496 PROTEIN 1"/>
    <property type="match status" value="1"/>
</dbReference>
<accession>A0AAW1HQF9</accession>
<keyword evidence="3 8" id="KW-0812">Transmembrane</keyword>
<evidence type="ECO:0000256" key="4">
    <source>
        <dbReference type="ARBA" id="ARBA00022989"/>
    </source>
</evidence>
<keyword evidence="10" id="KW-1185">Reference proteome</keyword>
<comment type="similarity">
    <text evidence="2">Belongs to the UPF0496 family.</text>
</comment>
<reference evidence="9" key="1">
    <citation type="submission" date="2024-03" db="EMBL/GenBank/DDBJ databases">
        <title>WGS assembly of Saponaria officinalis var. Norfolk2.</title>
        <authorList>
            <person name="Jenkins J."/>
            <person name="Shu S."/>
            <person name="Grimwood J."/>
            <person name="Barry K."/>
            <person name="Goodstein D."/>
            <person name="Schmutz J."/>
            <person name="Leebens-Mack J."/>
            <person name="Osbourn A."/>
        </authorList>
    </citation>
    <scope>NUCLEOTIDE SEQUENCE [LARGE SCALE GENOMIC DNA]</scope>
    <source>
        <strain evidence="9">JIC</strain>
    </source>
</reference>
<keyword evidence="4 8" id="KW-1133">Transmembrane helix</keyword>
<dbReference type="InterPro" id="IPR007749">
    <property type="entry name" value="DUF677"/>
</dbReference>
<feature type="coiled-coil region" evidence="6">
    <location>
        <begin position="317"/>
        <end position="344"/>
    </location>
</feature>
<dbReference type="GO" id="GO:0016020">
    <property type="term" value="C:membrane"/>
    <property type="evidence" value="ECO:0007669"/>
    <property type="project" value="UniProtKB-SubCell"/>
</dbReference>
<sequence>MGSKLSKKSNNSTTSTSSSNGSGSGSGSDLIKSSDLSSYLAACQLDSDVKIFDSKLQQHTTSLISSISDNSGLNQQVGAFSFDSLTQVAGCFMDMNQEVVRVILECKNDIWKNKELLSLVEDYFEYSIQTLDFFTSLEQCLKRARDRQLIVELALRRFEEEMLDASGGDGDGIVPDCDRFAKTLLELRSFKEAAEPFGQEFMILFNKVYTQQVQMLGRLQARKRKLDKKLKSVKVYRKVSNIIFGAAFVAVVICSIVAAAIAAPPVASALAAAASAPVGGAGKWVNSLWKKYERQLKNERDLIFEMQLGTYMTVKDLDNIRVLVNKLEIEIESLLTNADFALRNADTLTMVMDEIRKKLCVFMEGIDSLTAHCDKYTREITQARTVILHRIIKYPSAPS</sequence>
<evidence type="ECO:0000256" key="7">
    <source>
        <dbReference type="SAM" id="MobiDB-lite"/>
    </source>
</evidence>
<dbReference type="Pfam" id="PF05055">
    <property type="entry name" value="DUF677"/>
    <property type="match status" value="1"/>
</dbReference>
<feature type="transmembrane region" description="Helical" evidence="8">
    <location>
        <begin position="239"/>
        <end position="263"/>
    </location>
</feature>
<dbReference type="Proteomes" id="UP001443914">
    <property type="component" value="Unassembled WGS sequence"/>
</dbReference>
<dbReference type="AlphaFoldDB" id="A0AAW1HQF9"/>
<keyword evidence="5 8" id="KW-0472">Membrane</keyword>
<feature type="transmembrane region" description="Helical" evidence="8">
    <location>
        <begin position="269"/>
        <end position="289"/>
    </location>
</feature>
<evidence type="ECO:0000256" key="6">
    <source>
        <dbReference type="SAM" id="Coils"/>
    </source>
</evidence>
<evidence type="ECO:0000256" key="8">
    <source>
        <dbReference type="SAM" id="Phobius"/>
    </source>
</evidence>
<organism evidence="9 10">
    <name type="scientific">Saponaria officinalis</name>
    <name type="common">Common soapwort</name>
    <name type="synonym">Lychnis saponaria</name>
    <dbReference type="NCBI Taxonomy" id="3572"/>
    <lineage>
        <taxon>Eukaryota</taxon>
        <taxon>Viridiplantae</taxon>
        <taxon>Streptophyta</taxon>
        <taxon>Embryophyta</taxon>
        <taxon>Tracheophyta</taxon>
        <taxon>Spermatophyta</taxon>
        <taxon>Magnoliopsida</taxon>
        <taxon>eudicotyledons</taxon>
        <taxon>Gunneridae</taxon>
        <taxon>Pentapetalae</taxon>
        <taxon>Caryophyllales</taxon>
        <taxon>Caryophyllaceae</taxon>
        <taxon>Caryophylleae</taxon>
        <taxon>Saponaria</taxon>
    </lineage>
</organism>
<name>A0AAW1HQF9_SAPOF</name>
<comment type="caution">
    <text evidence="9">The sequence shown here is derived from an EMBL/GenBank/DDBJ whole genome shotgun (WGS) entry which is preliminary data.</text>
</comment>
<dbReference type="PANTHER" id="PTHR31113">
    <property type="entry name" value="UPF0496 PROTEIN 3-RELATED"/>
    <property type="match status" value="1"/>
</dbReference>
<feature type="region of interest" description="Disordered" evidence="7">
    <location>
        <begin position="1"/>
        <end position="27"/>
    </location>
</feature>
<comment type="subcellular location">
    <subcellularLocation>
        <location evidence="1">Membrane</location>
    </subcellularLocation>
</comment>
<evidence type="ECO:0000256" key="5">
    <source>
        <dbReference type="ARBA" id="ARBA00023136"/>
    </source>
</evidence>
<evidence type="ECO:0000313" key="10">
    <source>
        <dbReference type="Proteomes" id="UP001443914"/>
    </source>
</evidence>
<proteinExistence type="inferred from homology"/>
<dbReference type="EMBL" id="JBDFQZ010000011">
    <property type="protein sequence ID" value="KAK9678235.1"/>
    <property type="molecule type" value="Genomic_DNA"/>
</dbReference>
<gene>
    <name evidence="9" type="ORF">RND81_11G198100</name>
</gene>
<evidence type="ECO:0000256" key="3">
    <source>
        <dbReference type="ARBA" id="ARBA00022692"/>
    </source>
</evidence>
<evidence type="ECO:0000256" key="2">
    <source>
        <dbReference type="ARBA" id="ARBA00009074"/>
    </source>
</evidence>
<evidence type="ECO:0000313" key="9">
    <source>
        <dbReference type="EMBL" id="KAK9678235.1"/>
    </source>
</evidence>
<protein>
    <submittedName>
        <fullName evidence="9">Uncharacterized protein</fullName>
    </submittedName>
</protein>
<keyword evidence="6" id="KW-0175">Coiled coil</keyword>